<keyword evidence="3" id="KW-0597">Phosphoprotein</keyword>
<dbReference type="Gene3D" id="6.10.340.10">
    <property type="match status" value="1"/>
</dbReference>
<dbReference type="EMBL" id="BMHY01000001">
    <property type="protein sequence ID" value="GGG54120.1"/>
    <property type="molecule type" value="Genomic_DNA"/>
</dbReference>
<evidence type="ECO:0000256" key="4">
    <source>
        <dbReference type="ARBA" id="ARBA00022679"/>
    </source>
</evidence>
<organism evidence="9 10">
    <name type="scientific">Paenibacillus radicis</name>
    <name type="common">ex Gao et al. 2016</name>
    <dbReference type="NCBI Taxonomy" id="1737354"/>
    <lineage>
        <taxon>Bacteria</taxon>
        <taxon>Bacillati</taxon>
        <taxon>Bacillota</taxon>
        <taxon>Bacilli</taxon>
        <taxon>Bacillales</taxon>
        <taxon>Paenibacillaceae</taxon>
        <taxon>Paenibacillus</taxon>
    </lineage>
</organism>
<dbReference type="GO" id="GO:0000155">
    <property type="term" value="F:phosphorelay sensor kinase activity"/>
    <property type="evidence" value="ECO:0007669"/>
    <property type="project" value="InterPro"/>
</dbReference>
<dbReference type="CDD" id="cd06225">
    <property type="entry name" value="HAMP"/>
    <property type="match status" value="1"/>
</dbReference>
<dbReference type="Pfam" id="PF06580">
    <property type="entry name" value="His_kinase"/>
    <property type="match status" value="1"/>
</dbReference>
<dbReference type="SUPFAM" id="SSF55874">
    <property type="entry name" value="ATPase domain of HSP90 chaperone/DNA topoisomerase II/histidine kinase"/>
    <property type="match status" value="1"/>
</dbReference>
<keyword evidence="6 7" id="KW-0472">Membrane</keyword>
<comment type="subcellular location">
    <subcellularLocation>
        <location evidence="1">Cell membrane</location>
        <topology evidence="1">Multi-pass membrane protein</topology>
    </subcellularLocation>
</comment>
<evidence type="ECO:0000256" key="1">
    <source>
        <dbReference type="ARBA" id="ARBA00004651"/>
    </source>
</evidence>
<evidence type="ECO:0000259" key="8">
    <source>
        <dbReference type="PROSITE" id="PS50885"/>
    </source>
</evidence>
<dbReference type="Pfam" id="PF02518">
    <property type="entry name" value="HATPase_c"/>
    <property type="match status" value="1"/>
</dbReference>
<comment type="caution">
    <text evidence="9">The sequence shown here is derived from an EMBL/GenBank/DDBJ whole genome shotgun (WGS) entry which is preliminary data.</text>
</comment>
<accession>A0A917LSL0</accession>
<feature type="domain" description="HAMP" evidence="8">
    <location>
        <begin position="318"/>
        <end position="370"/>
    </location>
</feature>
<reference evidence="9 10" key="1">
    <citation type="journal article" date="2014" name="Int. J. Syst. Evol. Microbiol.">
        <title>Complete genome sequence of Corynebacterium casei LMG S-19264T (=DSM 44701T), isolated from a smear-ripened cheese.</title>
        <authorList>
            <consortium name="US DOE Joint Genome Institute (JGI-PGF)"/>
            <person name="Walter F."/>
            <person name="Albersmeier A."/>
            <person name="Kalinowski J."/>
            <person name="Ruckert C."/>
        </authorList>
    </citation>
    <scope>NUCLEOTIDE SEQUENCE [LARGE SCALE GENOMIC DNA]</scope>
    <source>
        <strain evidence="9 10">CGMCC 1.15286</strain>
    </source>
</reference>
<dbReference type="InterPro" id="IPR003594">
    <property type="entry name" value="HATPase_dom"/>
</dbReference>
<dbReference type="GO" id="GO:0005886">
    <property type="term" value="C:plasma membrane"/>
    <property type="evidence" value="ECO:0007669"/>
    <property type="project" value="UniProtKB-SubCell"/>
</dbReference>
<dbReference type="InterPro" id="IPR050640">
    <property type="entry name" value="Bact_2-comp_sensor_kinase"/>
</dbReference>
<keyword evidence="5" id="KW-0418">Kinase</keyword>
<dbReference type="InterPro" id="IPR010559">
    <property type="entry name" value="Sig_transdc_His_kin_internal"/>
</dbReference>
<keyword evidence="10" id="KW-1185">Reference proteome</keyword>
<dbReference type="PANTHER" id="PTHR34220">
    <property type="entry name" value="SENSOR HISTIDINE KINASE YPDA"/>
    <property type="match status" value="1"/>
</dbReference>
<evidence type="ECO:0000256" key="6">
    <source>
        <dbReference type="ARBA" id="ARBA00023136"/>
    </source>
</evidence>
<dbReference type="PANTHER" id="PTHR34220:SF7">
    <property type="entry name" value="SENSOR HISTIDINE KINASE YPDA"/>
    <property type="match status" value="1"/>
</dbReference>
<feature type="transmembrane region" description="Helical" evidence="7">
    <location>
        <begin position="296"/>
        <end position="321"/>
    </location>
</feature>
<dbReference type="RefSeq" id="WP_188887225.1">
    <property type="nucleotide sequence ID" value="NZ_BMHY01000001.1"/>
</dbReference>
<dbReference type="PROSITE" id="PS50885">
    <property type="entry name" value="HAMP"/>
    <property type="match status" value="1"/>
</dbReference>
<feature type="transmembrane region" description="Helical" evidence="7">
    <location>
        <begin position="20"/>
        <end position="38"/>
    </location>
</feature>
<dbReference type="Pfam" id="PF00672">
    <property type="entry name" value="HAMP"/>
    <property type="match status" value="1"/>
</dbReference>
<name>A0A917LSL0_9BACL</name>
<proteinExistence type="predicted"/>
<dbReference type="SUPFAM" id="SSF158472">
    <property type="entry name" value="HAMP domain-like"/>
    <property type="match status" value="1"/>
</dbReference>
<dbReference type="AlphaFoldDB" id="A0A917LSL0"/>
<dbReference type="SMART" id="SM00304">
    <property type="entry name" value="HAMP"/>
    <property type="match status" value="1"/>
</dbReference>
<dbReference type="InterPro" id="IPR003660">
    <property type="entry name" value="HAMP_dom"/>
</dbReference>
<keyword evidence="2" id="KW-1003">Cell membrane</keyword>
<keyword evidence="7" id="KW-1133">Transmembrane helix</keyword>
<evidence type="ECO:0000256" key="7">
    <source>
        <dbReference type="SAM" id="Phobius"/>
    </source>
</evidence>
<sequence length="601" mass="69166">MLAKIKNIYLELPIRFKIQLWFMPMLVFTAASIGYVSYTTASNQVLEKIAQAQDNIASQTISHLDYLAKDIYDIYSYLSLSSELHDVLSPDASYNSAQIVNSMINRLLSTRQFFQSLLIFSDNFPTIKFNSLNNNEIIGYDEYKKSEIYEHTIDNVIKGAWGVEEEPLKLFIGDARKKVFYSKVLVNPETLTQEGLMIIGMTEADFRKSFGPKRDNVEIVVMNEYGTIMSDSDGIWSGHAFTELPYYNQMPLDQVDWTRHDKQWLISHASSSATGWHVLVIQPRIEELQQLNKIRWLTLGFVFMIILINVPLSWVISKLFLNPLKRLLKSMRELQSGDFSQYVDMELRDEIGQLGHGYNIMVTKIKELIQDVYESDLSQKEAELRMLQSQINPHFLYNTLNSITWMSYREGADKTADMIQRLSVFFRFNLSQGADIITIEKELAIVENYLFLSQIRFGDKLTYSIEVEPHLQQIRVPKLLLQPLVENAVVHGIEQMEGQGFIHLFIYETENELVMEVTDNGIGIAPDKLETMRAAIEAKQRSSTPEHTDGFALFNMKERLRNYFGDDVAIEINSKLNVGTSVKLKIDRSRTGIQGKDERDA</sequence>
<dbReference type="InterPro" id="IPR036890">
    <property type="entry name" value="HATPase_C_sf"/>
</dbReference>
<keyword evidence="7" id="KW-0812">Transmembrane</keyword>
<dbReference type="Proteomes" id="UP000600247">
    <property type="component" value="Unassembled WGS sequence"/>
</dbReference>
<evidence type="ECO:0000313" key="10">
    <source>
        <dbReference type="Proteomes" id="UP000600247"/>
    </source>
</evidence>
<dbReference type="Gene3D" id="3.30.565.10">
    <property type="entry name" value="Histidine kinase-like ATPase, C-terminal domain"/>
    <property type="match status" value="1"/>
</dbReference>
<keyword evidence="4" id="KW-0808">Transferase</keyword>
<gene>
    <name evidence="9" type="ORF">GCM10010918_03670</name>
</gene>
<dbReference type="SMART" id="SM00387">
    <property type="entry name" value="HATPase_c"/>
    <property type="match status" value="1"/>
</dbReference>
<evidence type="ECO:0000256" key="2">
    <source>
        <dbReference type="ARBA" id="ARBA00022475"/>
    </source>
</evidence>
<evidence type="ECO:0000256" key="5">
    <source>
        <dbReference type="ARBA" id="ARBA00022777"/>
    </source>
</evidence>
<evidence type="ECO:0000256" key="3">
    <source>
        <dbReference type="ARBA" id="ARBA00022553"/>
    </source>
</evidence>
<protein>
    <recommendedName>
        <fullName evidence="8">HAMP domain-containing protein</fullName>
    </recommendedName>
</protein>
<evidence type="ECO:0000313" key="9">
    <source>
        <dbReference type="EMBL" id="GGG54120.1"/>
    </source>
</evidence>